<evidence type="ECO:0000256" key="4">
    <source>
        <dbReference type="PROSITE-ProRule" id="PRU00335"/>
    </source>
</evidence>
<dbReference type="InterPro" id="IPR011075">
    <property type="entry name" value="TetR_C"/>
</dbReference>
<dbReference type="InterPro" id="IPR009057">
    <property type="entry name" value="Homeodomain-like_sf"/>
</dbReference>
<proteinExistence type="predicted"/>
<dbReference type="Gene3D" id="1.10.357.10">
    <property type="entry name" value="Tetracycline Repressor, domain 2"/>
    <property type="match status" value="1"/>
</dbReference>
<evidence type="ECO:0000256" key="2">
    <source>
        <dbReference type="ARBA" id="ARBA00023125"/>
    </source>
</evidence>
<sequence>MVQRQAVEDGIAQSTLALLRAGGPRAVTVEAVASHSGIAKTTIYRRHPNRRDMLSSALARVASPEPLDPRTEAPDRLRWVVKHAVEMIEDGIGLGGLAAMLTEDDPEFAASFRQILFDQRAKLAAAIDLGKADGSMRADLDAETLIDAVVGAYIAESARTGSVADGWEERLFNLLWPAAQAG</sequence>
<dbReference type="GO" id="GO:0003677">
    <property type="term" value="F:DNA binding"/>
    <property type="evidence" value="ECO:0007669"/>
    <property type="project" value="UniProtKB-UniRule"/>
</dbReference>
<feature type="DNA-binding region" description="H-T-H motif" evidence="4">
    <location>
        <begin position="28"/>
        <end position="47"/>
    </location>
</feature>
<dbReference type="Pfam" id="PF00440">
    <property type="entry name" value="TetR_N"/>
    <property type="match status" value="1"/>
</dbReference>
<evidence type="ECO:0000313" key="6">
    <source>
        <dbReference type="EMBL" id="OBI85100.1"/>
    </source>
</evidence>
<dbReference type="Pfam" id="PF16859">
    <property type="entry name" value="TetR_C_11"/>
    <property type="match status" value="1"/>
</dbReference>
<accession>A0A1A3CDR1</accession>
<name>A0A1A3CDR1_MYCAS</name>
<dbReference type="Proteomes" id="UP000093795">
    <property type="component" value="Unassembled WGS sequence"/>
</dbReference>
<dbReference type="Gene3D" id="1.10.10.60">
    <property type="entry name" value="Homeodomain-like"/>
    <property type="match status" value="1"/>
</dbReference>
<dbReference type="SUPFAM" id="SSF46689">
    <property type="entry name" value="Homeodomain-like"/>
    <property type="match status" value="1"/>
</dbReference>
<dbReference type="EMBL" id="LZKQ01000122">
    <property type="protein sequence ID" value="OBI85100.1"/>
    <property type="molecule type" value="Genomic_DNA"/>
</dbReference>
<dbReference type="InterPro" id="IPR036271">
    <property type="entry name" value="Tet_transcr_reg_TetR-rel_C_sf"/>
</dbReference>
<organism evidence="6 7">
    <name type="scientific">Mycobacterium asiaticum</name>
    <dbReference type="NCBI Taxonomy" id="1790"/>
    <lineage>
        <taxon>Bacteria</taxon>
        <taxon>Bacillati</taxon>
        <taxon>Actinomycetota</taxon>
        <taxon>Actinomycetes</taxon>
        <taxon>Mycobacteriales</taxon>
        <taxon>Mycobacteriaceae</taxon>
        <taxon>Mycobacterium</taxon>
    </lineage>
</organism>
<reference evidence="6 7" key="1">
    <citation type="submission" date="2016-06" db="EMBL/GenBank/DDBJ databases">
        <authorList>
            <person name="Kjaerup R.B."/>
            <person name="Dalgaard T.S."/>
            <person name="Juul-Madsen H.R."/>
        </authorList>
    </citation>
    <scope>NUCLEOTIDE SEQUENCE [LARGE SCALE GENOMIC DNA]</scope>
    <source>
        <strain evidence="6 7">1081914.2</strain>
    </source>
</reference>
<evidence type="ECO:0000313" key="7">
    <source>
        <dbReference type="Proteomes" id="UP000093795"/>
    </source>
</evidence>
<evidence type="ECO:0000259" key="5">
    <source>
        <dbReference type="PROSITE" id="PS50977"/>
    </source>
</evidence>
<keyword evidence="3" id="KW-0804">Transcription</keyword>
<dbReference type="PROSITE" id="PS50977">
    <property type="entry name" value="HTH_TETR_2"/>
    <property type="match status" value="1"/>
</dbReference>
<comment type="caution">
    <text evidence="6">The sequence shown here is derived from an EMBL/GenBank/DDBJ whole genome shotgun (WGS) entry which is preliminary data.</text>
</comment>
<gene>
    <name evidence="6" type="ORF">A9X01_18435</name>
</gene>
<protein>
    <submittedName>
        <fullName evidence="6">RemM protein</fullName>
    </submittedName>
</protein>
<dbReference type="AlphaFoldDB" id="A0A1A3CDR1"/>
<dbReference type="OrthoDB" id="9796019at2"/>
<feature type="domain" description="HTH tetR-type" evidence="5">
    <location>
        <begin position="5"/>
        <end position="65"/>
    </location>
</feature>
<evidence type="ECO:0000256" key="1">
    <source>
        <dbReference type="ARBA" id="ARBA00023015"/>
    </source>
</evidence>
<dbReference type="RefSeq" id="WP_065120737.1">
    <property type="nucleotide sequence ID" value="NZ_LZKQ01000122.1"/>
</dbReference>
<dbReference type="eggNOG" id="COG1309">
    <property type="taxonomic scope" value="Bacteria"/>
</dbReference>
<keyword evidence="2 4" id="KW-0238">DNA-binding</keyword>
<dbReference type="SUPFAM" id="SSF48498">
    <property type="entry name" value="Tetracyclin repressor-like, C-terminal domain"/>
    <property type="match status" value="1"/>
</dbReference>
<dbReference type="InterPro" id="IPR001647">
    <property type="entry name" value="HTH_TetR"/>
</dbReference>
<evidence type="ECO:0000256" key="3">
    <source>
        <dbReference type="ARBA" id="ARBA00023163"/>
    </source>
</evidence>
<keyword evidence="1" id="KW-0805">Transcription regulation</keyword>